<dbReference type="RefSeq" id="WP_175277798.1">
    <property type="nucleotide sequence ID" value="NZ_CP054836.1"/>
</dbReference>
<evidence type="ECO:0000256" key="1">
    <source>
        <dbReference type="SAM" id="Phobius"/>
    </source>
</evidence>
<keyword evidence="1" id="KW-0812">Transmembrane</keyword>
<dbReference type="EMBL" id="CP054836">
    <property type="protein sequence ID" value="QKV19907.1"/>
    <property type="molecule type" value="Genomic_DNA"/>
</dbReference>
<evidence type="ECO:0000313" key="3">
    <source>
        <dbReference type="Proteomes" id="UP000509367"/>
    </source>
</evidence>
<feature type="transmembrane region" description="Helical" evidence="1">
    <location>
        <begin position="14"/>
        <end position="36"/>
    </location>
</feature>
<evidence type="ECO:0000313" key="2">
    <source>
        <dbReference type="EMBL" id="QKV19907.1"/>
    </source>
</evidence>
<gene>
    <name evidence="2" type="ORF">HTY61_16340</name>
</gene>
<protein>
    <submittedName>
        <fullName evidence="2">Uncharacterized protein</fullName>
    </submittedName>
</protein>
<accession>A0A6N1VLS8</accession>
<organism evidence="2 3">
    <name type="scientific">Oricola thermophila</name>
    <dbReference type="NCBI Taxonomy" id="2742145"/>
    <lineage>
        <taxon>Bacteria</taxon>
        <taxon>Pseudomonadati</taxon>
        <taxon>Pseudomonadota</taxon>
        <taxon>Alphaproteobacteria</taxon>
        <taxon>Hyphomicrobiales</taxon>
        <taxon>Ahrensiaceae</taxon>
        <taxon>Oricola</taxon>
    </lineage>
</organism>
<keyword evidence="1" id="KW-1133">Transmembrane helix</keyword>
<sequence>MTYGPELYPASGEWIFWLGLSATALGAIIFLVLIIMSNVKRRPEQSVPSARTSFVRIAPGGNVDGLHMIDNRIHGDGDFLSVGEGASLRNANLVGNRQNKNLDEVPPSPSASIVRGHPLLVRAAKGLPMDDKDTEPD</sequence>
<keyword evidence="1" id="KW-0472">Membrane</keyword>
<dbReference type="Proteomes" id="UP000509367">
    <property type="component" value="Chromosome"/>
</dbReference>
<dbReference type="KEGG" id="orm:HTY61_16340"/>
<reference evidence="2 3" key="1">
    <citation type="submission" date="2020-06" db="EMBL/GenBank/DDBJ databases">
        <title>Oricola thermophila sp. nov. isolated from a tidal sediments.</title>
        <authorList>
            <person name="Kwon K.K."/>
            <person name="Yang S.-H."/>
            <person name="Park M.-J."/>
        </authorList>
    </citation>
    <scope>NUCLEOTIDE SEQUENCE [LARGE SCALE GENOMIC DNA]</scope>
    <source>
        <strain evidence="2 3">MEBiC13590</strain>
    </source>
</reference>
<keyword evidence="3" id="KW-1185">Reference proteome</keyword>
<proteinExistence type="predicted"/>
<name>A0A6N1VLS8_9HYPH</name>
<dbReference type="AlphaFoldDB" id="A0A6N1VLS8"/>